<organism evidence="2">
    <name type="scientific">Candidatus Electrothrix aestuarii</name>
    <dbReference type="NCBI Taxonomy" id="3062594"/>
    <lineage>
        <taxon>Bacteria</taxon>
        <taxon>Pseudomonadati</taxon>
        <taxon>Thermodesulfobacteriota</taxon>
        <taxon>Desulfobulbia</taxon>
        <taxon>Desulfobulbales</taxon>
        <taxon>Desulfobulbaceae</taxon>
        <taxon>Candidatus Electrothrix</taxon>
    </lineage>
</organism>
<gene>
    <name evidence="2" type="ORF">Q3M24_03090</name>
</gene>
<dbReference type="Gene3D" id="3.90.550.10">
    <property type="entry name" value="Spore Coat Polysaccharide Biosynthesis Protein SpsA, Chain A"/>
    <property type="match status" value="1"/>
</dbReference>
<dbReference type="CDD" id="cd00761">
    <property type="entry name" value="Glyco_tranf_GTA_type"/>
    <property type="match status" value="1"/>
</dbReference>
<reference evidence="2" key="1">
    <citation type="journal article" date="2024" name="Syst. Appl. Microbiol.">
        <title>First single-strain enrichments of Electrothrix cable bacteria, description of E. aestuarii sp. nov. and E. rattekaaiensis sp. nov., and proposal of a cable bacteria taxonomy following the rules of the SeqCode.</title>
        <authorList>
            <person name="Plum-Jensen L.E."/>
            <person name="Schramm A."/>
            <person name="Marshall I.P.G."/>
        </authorList>
    </citation>
    <scope>NUCLEOTIDE SEQUENCE</scope>
    <source>
        <strain evidence="2">Rat1</strain>
    </source>
</reference>
<protein>
    <submittedName>
        <fullName evidence="2">Glycosyltransferase</fullName>
        <ecNumber evidence="2">2.4.-.-</ecNumber>
    </submittedName>
</protein>
<dbReference type="GO" id="GO:0016757">
    <property type="term" value="F:glycosyltransferase activity"/>
    <property type="evidence" value="ECO:0007669"/>
    <property type="project" value="UniProtKB-KW"/>
</dbReference>
<evidence type="ECO:0000313" key="2">
    <source>
        <dbReference type="EMBL" id="XCN73756.1"/>
    </source>
</evidence>
<proteinExistence type="predicted"/>
<name>A0AAU8LY16_9BACT</name>
<sequence>MPKITGVICTHNREQYLQRCIESLYEQTLDQAQYEVLVVDNGSTDTTAEICRKFEHLPNFRYVFEPVLGLSQARNTGWKNSQGAYVGYLDDDAVAEKTWFEKALWSFENIDPSPEWVGGPIDLEWEVEAPCWITGEYKVTLGWLNWGEEARFLTEPSERLGGGNSFYQRATLESMQGFDTRLGRKKKLLLSGEETQFQHRLKATGGRLYYHPGILIHHFVPKERTAPSFFYKRYYWGGITDYLMSRTLQNISFEAIAQEEEGGSSLLRLFVHTWKALGFFVRDEEKIQGRIYLTYVIGWVWAAIRYRWEDLSGLKGEKESYGS</sequence>
<dbReference type="KEGG" id="eaj:Q3M24_03090"/>
<dbReference type="InterPro" id="IPR029044">
    <property type="entry name" value="Nucleotide-diphossugar_trans"/>
</dbReference>
<dbReference type="PANTHER" id="PTHR43685:SF2">
    <property type="entry name" value="GLYCOSYLTRANSFERASE 2-LIKE DOMAIN-CONTAINING PROTEIN"/>
    <property type="match status" value="1"/>
</dbReference>
<reference evidence="2" key="2">
    <citation type="submission" date="2024-06" db="EMBL/GenBank/DDBJ databases">
        <authorList>
            <person name="Plum-Jensen L.E."/>
            <person name="Schramm A."/>
            <person name="Marshall I.P.G."/>
        </authorList>
    </citation>
    <scope>NUCLEOTIDE SEQUENCE</scope>
    <source>
        <strain evidence="2">Rat1</strain>
    </source>
</reference>
<keyword evidence="2" id="KW-0808">Transferase</keyword>
<dbReference type="Pfam" id="PF00535">
    <property type="entry name" value="Glycos_transf_2"/>
    <property type="match status" value="1"/>
</dbReference>
<dbReference type="SUPFAM" id="SSF53448">
    <property type="entry name" value="Nucleotide-diphospho-sugar transferases"/>
    <property type="match status" value="1"/>
</dbReference>
<dbReference type="PANTHER" id="PTHR43685">
    <property type="entry name" value="GLYCOSYLTRANSFERASE"/>
    <property type="match status" value="1"/>
</dbReference>
<dbReference type="InterPro" id="IPR050834">
    <property type="entry name" value="Glycosyltransf_2"/>
</dbReference>
<dbReference type="EC" id="2.4.-.-" evidence="2"/>
<dbReference type="AlphaFoldDB" id="A0AAU8LY16"/>
<dbReference type="EMBL" id="CP159373">
    <property type="protein sequence ID" value="XCN73756.1"/>
    <property type="molecule type" value="Genomic_DNA"/>
</dbReference>
<keyword evidence="2" id="KW-0328">Glycosyltransferase</keyword>
<dbReference type="InterPro" id="IPR001173">
    <property type="entry name" value="Glyco_trans_2-like"/>
</dbReference>
<accession>A0AAU8LY16</accession>
<feature type="domain" description="Glycosyltransferase 2-like" evidence="1">
    <location>
        <begin position="7"/>
        <end position="109"/>
    </location>
</feature>
<evidence type="ECO:0000259" key="1">
    <source>
        <dbReference type="Pfam" id="PF00535"/>
    </source>
</evidence>